<keyword evidence="1" id="KW-0732">Signal</keyword>
<organism evidence="3">
    <name type="scientific">Picea sitchensis</name>
    <name type="common">Sitka spruce</name>
    <name type="synonym">Pinus sitchensis</name>
    <dbReference type="NCBI Taxonomy" id="3332"/>
    <lineage>
        <taxon>Eukaryota</taxon>
        <taxon>Viridiplantae</taxon>
        <taxon>Streptophyta</taxon>
        <taxon>Embryophyta</taxon>
        <taxon>Tracheophyta</taxon>
        <taxon>Spermatophyta</taxon>
        <taxon>Pinopsida</taxon>
        <taxon>Pinidae</taxon>
        <taxon>Conifers I</taxon>
        <taxon>Pinales</taxon>
        <taxon>Pinaceae</taxon>
        <taxon>Picea</taxon>
    </lineage>
</organism>
<reference evidence="3" key="1">
    <citation type="submission" date="2009-02" db="EMBL/GenBank/DDBJ databases">
        <title>Full length sequence-verified cDNA sequences from Sitka spruce (Picea sitchensis).</title>
        <authorList>
            <person name="Reid K.E."/>
            <person name="Liao N."/>
            <person name="Ralph S."/>
            <person name="Kolosova N."/>
            <person name="Oddy C."/>
            <person name="Moore R."/>
            <person name="Mayo M."/>
            <person name="Wagner S."/>
            <person name="King J."/>
            <person name="Yanchuk A."/>
            <person name="Holt R."/>
            <person name="Jones S."/>
            <person name="Marra M."/>
            <person name="Ritland C.E."/>
            <person name="Ritland K."/>
            <person name="Bohlmann J."/>
        </authorList>
    </citation>
    <scope>NUCLEOTIDE SEQUENCE</scope>
    <source>
        <tissue evidence="3">Buds collected with no treatment. Collection October 2007</tissue>
    </source>
</reference>
<evidence type="ECO:0000313" key="3">
    <source>
        <dbReference type="EMBL" id="ACN41160.1"/>
    </source>
</evidence>
<feature type="chain" id="PRO_5002901920" description="Bifunctional inhibitor/plant lipid transfer protein/seed storage helical domain-containing protein" evidence="1">
    <location>
        <begin position="26"/>
        <end position="107"/>
    </location>
</feature>
<dbReference type="EMBL" id="BT071710">
    <property type="protein sequence ID" value="ACN41160.1"/>
    <property type="molecule type" value="mRNA"/>
</dbReference>
<proteinExistence type="evidence at transcript level"/>
<feature type="domain" description="Bifunctional inhibitor/plant lipid transfer protein/seed storage helical" evidence="2">
    <location>
        <begin position="30"/>
        <end position="107"/>
    </location>
</feature>
<sequence length="107" mass="11550">MELMKITVMAIAMLALLASASVVRGSIQICNVSEDDLMPCMPAVTRSNVQPPVQPVQACCTVLSTANLSCFCELGNKYPSLLRMFRIDPVLARDLPGECKLNSFPGC</sequence>
<dbReference type="InterPro" id="IPR016140">
    <property type="entry name" value="Bifunc_inhib/LTP/seed_store"/>
</dbReference>
<dbReference type="PANTHER" id="PTHR33122">
    <property type="entry name" value="LIPID BINDING PROTEIN-RELATED"/>
    <property type="match status" value="1"/>
</dbReference>
<feature type="signal peptide" evidence="1">
    <location>
        <begin position="1"/>
        <end position="25"/>
    </location>
</feature>
<dbReference type="SMART" id="SM00499">
    <property type="entry name" value="AAI"/>
    <property type="match status" value="1"/>
</dbReference>
<protein>
    <recommendedName>
        <fullName evidence="2">Bifunctional inhibitor/plant lipid transfer protein/seed storage helical domain-containing protein</fullName>
    </recommendedName>
</protein>
<dbReference type="Pfam" id="PF14368">
    <property type="entry name" value="LTP_2"/>
    <property type="match status" value="1"/>
</dbReference>
<dbReference type="SUPFAM" id="SSF47699">
    <property type="entry name" value="Bifunctional inhibitor/lipid-transfer protein/seed storage 2S albumin"/>
    <property type="match status" value="1"/>
</dbReference>
<evidence type="ECO:0000256" key="1">
    <source>
        <dbReference type="SAM" id="SignalP"/>
    </source>
</evidence>
<dbReference type="PANTHER" id="PTHR33122:SF60">
    <property type="entry name" value="LIPID-TRANSFER PROTEIN DIR1-RELATED"/>
    <property type="match status" value="1"/>
</dbReference>
<dbReference type="Gene3D" id="1.10.110.10">
    <property type="entry name" value="Plant lipid-transfer and hydrophobic proteins"/>
    <property type="match status" value="1"/>
</dbReference>
<dbReference type="InterPro" id="IPR036312">
    <property type="entry name" value="Bifun_inhib/LTP/seed_sf"/>
</dbReference>
<evidence type="ECO:0000259" key="2">
    <source>
        <dbReference type="SMART" id="SM00499"/>
    </source>
</evidence>
<name>C0PTM0_PICSI</name>
<accession>C0PTM0</accession>
<dbReference type="GO" id="GO:0009627">
    <property type="term" value="P:systemic acquired resistance"/>
    <property type="evidence" value="ECO:0007669"/>
    <property type="project" value="InterPro"/>
</dbReference>
<dbReference type="InterPro" id="IPR039265">
    <property type="entry name" value="DIR1-like"/>
</dbReference>
<dbReference type="AlphaFoldDB" id="C0PTM0"/>
<dbReference type="GO" id="GO:0005504">
    <property type="term" value="F:fatty acid binding"/>
    <property type="evidence" value="ECO:0007669"/>
    <property type="project" value="InterPro"/>
</dbReference>